<accession>A0AAV5J326</accession>
<dbReference type="Proteomes" id="UP001054252">
    <property type="component" value="Unassembled WGS sequence"/>
</dbReference>
<dbReference type="Gene3D" id="3.40.605.10">
    <property type="entry name" value="Aldehyde Dehydrogenase, Chain A, domain 1"/>
    <property type="match status" value="1"/>
</dbReference>
<evidence type="ECO:0000313" key="3">
    <source>
        <dbReference type="Proteomes" id="UP001054252"/>
    </source>
</evidence>
<dbReference type="GO" id="GO:0016491">
    <property type="term" value="F:oxidoreductase activity"/>
    <property type="evidence" value="ECO:0007669"/>
    <property type="project" value="InterPro"/>
</dbReference>
<proteinExistence type="predicted"/>
<name>A0AAV5J326_9ROSI</name>
<dbReference type="AlphaFoldDB" id="A0AAV5J326"/>
<gene>
    <name evidence="2" type="ORF">SLEP1_g18449</name>
</gene>
<evidence type="ECO:0000313" key="2">
    <source>
        <dbReference type="EMBL" id="GKV06574.1"/>
    </source>
</evidence>
<dbReference type="InterPro" id="IPR015590">
    <property type="entry name" value="Aldehyde_DH_dom"/>
</dbReference>
<organism evidence="2 3">
    <name type="scientific">Rubroshorea leprosula</name>
    <dbReference type="NCBI Taxonomy" id="152421"/>
    <lineage>
        <taxon>Eukaryota</taxon>
        <taxon>Viridiplantae</taxon>
        <taxon>Streptophyta</taxon>
        <taxon>Embryophyta</taxon>
        <taxon>Tracheophyta</taxon>
        <taxon>Spermatophyta</taxon>
        <taxon>Magnoliopsida</taxon>
        <taxon>eudicotyledons</taxon>
        <taxon>Gunneridae</taxon>
        <taxon>Pentapetalae</taxon>
        <taxon>rosids</taxon>
        <taxon>malvids</taxon>
        <taxon>Malvales</taxon>
        <taxon>Dipterocarpaceae</taxon>
        <taxon>Rubroshorea</taxon>
    </lineage>
</organism>
<dbReference type="EMBL" id="BPVZ01000025">
    <property type="protein sequence ID" value="GKV06574.1"/>
    <property type="molecule type" value="Genomic_DNA"/>
</dbReference>
<reference evidence="2 3" key="1">
    <citation type="journal article" date="2021" name="Commun. Biol.">
        <title>The genome of Shorea leprosula (Dipterocarpaceae) highlights the ecological relevance of drought in aseasonal tropical rainforests.</title>
        <authorList>
            <person name="Ng K.K.S."/>
            <person name="Kobayashi M.J."/>
            <person name="Fawcett J.A."/>
            <person name="Hatakeyama M."/>
            <person name="Paape T."/>
            <person name="Ng C.H."/>
            <person name="Ang C.C."/>
            <person name="Tnah L.H."/>
            <person name="Lee C.T."/>
            <person name="Nishiyama T."/>
            <person name="Sese J."/>
            <person name="O'Brien M.J."/>
            <person name="Copetti D."/>
            <person name="Mohd Noor M.I."/>
            <person name="Ong R.C."/>
            <person name="Putra M."/>
            <person name="Sireger I.Z."/>
            <person name="Indrioko S."/>
            <person name="Kosugi Y."/>
            <person name="Izuno A."/>
            <person name="Isagi Y."/>
            <person name="Lee S.L."/>
            <person name="Shimizu K.K."/>
        </authorList>
    </citation>
    <scope>NUCLEOTIDE SEQUENCE [LARGE SCALE GENOMIC DNA]</scope>
    <source>
        <strain evidence="2">214</strain>
    </source>
</reference>
<feature type="domain" description="Aldehyde dehydrogenase" evidence="1">
    <location>
        <begin position="29"/>
        <end position="80"/>
    </location>
</feature>
<dbReference type="PANTHER" id="PTHR11699">
    <property type="entry name" value="ALDEHYDE DEHYDROGENASE-RELATED"/>
    <property type="match status" value="1"/>
</dbReference>
<dbReference type="Pfam" id="PF00171">
    <property type="entry name" value="Aldedh"/>
    <property type="match status" value="1"/>
</dbReference>
<dbReference type="InterPro" id="IPR016162">
    <property type="entry name" value="Ald_DH_N"/>
</dbReference>
<dbReference type="InterPro" id="IPR016161">
    <property type="entry name" value="Ald_DH/histidinol_DH"/>
</dbReference>
<keyword evidence="3" id="KW-1185">Reference proteome</keyword>
<comment type="caution">
    <text evidence="2">The sequence shown here is derived from an EMBL/GenBank/DDBJ whole genome shotgun (WGS) entry which is preliminary data.</text>
</comment>
<dbReference type="SUPFAM" id="SSF53720">
    <property type="entry name" value="ALDH-like"/>
    <property type="match status" value="1"/>
</dbReference>
<sequence>MASPRNGSSNTFVMIPEIKFTKLFINGEFVDSVSGNTFETVDPRTGDVIARVAEGDREDVDLAVKAARHAFDNGPWPRLSGSVCLSLPSYYYFLK</sequence>
<protein>
    <recommendedName>
        <fullName evidence="1">Aldehyde dehydrogenase domain-containing protein</fullName>
    </recommendedName>
</protein>
<evidence type="ECO:0000259" key="1">
    <source>
        <dbReference type="Pfam" id="PF00171"/>
    </source>
</evidence>